<proteinExistence type="predicted"/>
<dbReference type="InterPro" id="IPR016181">
    <property type="entry name" value="Acyl_CoA_acyltransferase"/>
</dbReference>
<feature type="domain" description="N-acetyltransferase" evidence="3">
    <location>
        <begin position="1"/>
        <end position="147"/>
    </location>
</feature>
<dbReference type="NCBIfam" id="TIGR01575">
    <property type="entry name" value="rimI"/>
    <property type="match status" value="1"/>
</dbReference>
<dbReference type="AlphaFoldDB" id="A0A6J6JFG1"/>
<dbReference type="InterPro" id="IPR000182">
    <property type="entry name" value="GNAT_dom"/>
</dbReference>
<organism evidence="4">
    <name type="scientific">freshwater metagenome</name>
    <dbReference type="NCBI Taxonomy" id="449393"/>
    <lineage>
        <taxon>unclassified sequences</taxon>
        <taxon>metagenomes</taxon>
        <taxon>ecological metagenomes</taxon>
    </lineage>
</organism>
<evidence type="ECO:0000256" key="1">
    <source>
        <dbReference type="ARBA" id="ARBA00022679"/>
    </source>
</evidence>
<keyword evidence="1" id="KW-0808">Transferase</keyword>
<evidence type="ECO:0000259" key="3">
    <source>
        <dbReference type="PROSITE" id="PS51186"/>
    </source>
</evidence>
<dbReference type="InterPro" id="IPR050832">
    <property type="entry name" value="Bact_Acetyltransf"/>
</dbReference>
<dbReference type="PROSITE" id="PS51186">
    <property type="entry name" value="GNAT"/>
    <property type="match status" value="1"/>
</dbReference>
<dbReference type="EMBL" id="CAFBLO010000123">
    <property type="protein sequence ID" value="CAB4876250.1"/>
    <property type="molecule type" value="Genomic_DNA"/>
</dbReference>
<reference evidence="4" key="1">
    <citation type="submission" date="2020-05" db="EMBL/GenBank/DDBJ databases">
        <authorList>
            <person name="Chiriac C."/>
            <person name="Salcher M."/>
            <person name="Ghai R."/>
            <person name="Kavagutti S V."/>
        </authorList>
    </citation>
    <scope>NUCLEOTIDE SEQUENCE</scope>
</reference>
<dbReference type="Gene3D" id="3.40.630.30">
    <property type="match status" value="1"/>
</dbReference>
<evidence type="ECO:0000313" key="5">
    <source>
        <dbReference type="EMBL" id="CAB4876250.1"/>
    </source>
</evidence>
<dbReference type="InterPro" id="IPR006464">
    <property type="entry name" value="AcTrfase_RimI/Ard1"/>
</dbReference>
<dbReference type="CDD" id="cd04301">
    <property type="entry name" value="NAT_SF"/>
    <property type="match status" value="1"/>
</dbReference>
<dbReference type="EMBL" id="CAEZVJ010000138">
    <property type="protein sequence ID" value="CAB4635318.1"/>
    <property type="molecule type" value="Genomic_DNA"/>
</dbReference>
<evidence type="ECO:0000256" key="2">
    <source>
        <dbReference type="ARBA" id="ARBA00023315"/>
    </source>
</evidence>
<name>A0A6J6JFG1_9ZZZZ</name>
<dbReference type="SUPFAM" id="SSF55729">
    <property type="entry name" value="Acyl-CoA N-acyltransferases (Nat)"/>
    <property type="match status" value="1"/>
</dbReference>
<gene>
    <name evidence="4" type="ORF">UFOPK1961_01030</name>
    <name evidence="5" type="ORF">UFOPK3364_01031</name>
</gene>
<dbReference type="Pfam" id="PF00583">
    <property type="entry name" value="Acetyltransf_1"/>
    <property type="match status" value="1"/>
</dbReference>
<accession>A0A6J6JFG1</accession>
<protein>
    <submittedName>
        <fullName evidence="4">Unannotated protein</fullName>
    </submittedName>
</protein>
<evidence type="ECO:0000313" key="4">
    <source>
        <dbReference type="EMBL" id="CAB4635318.1"/>
    </source>
</evidence>
<dbReference type="GO" id="GO:0008080">
    <property type="term" value="F:N-acetyltransferase activity"/>
    <property type="evidence" value="ECO:0007669"/>
    <property type="project" value="InterPro"/>
</dbReference>
<dbReference type="PANTHER" id="PTHR43877">
    <property type="entry name" value="AMINOALKYLPHOSPHONATE N-ACETYLTRANSFERASE-RELATED-RELATED"/>
    <property type="match status" value="1"/>
</dbReference>
<keyword evidence="2" id="KW-0012">Acyltransferase</keyword>
<sequence length="148" mass="15942">MIRLASAADLATIHGLEQILFPDDAWPLEKIDDDLHSPYARFVVADAEGQVAGYAIAQYLPGNDVADIQNIAVVESHRGRGVGAELLDNLIAWSVDQGASAIMLEVRDDNTVAQSLYASRGFAVIATRAQYYQPAGVDALVMRKEVSA</sequence>